<keyword evidence="1" id="KW-0732">Signal</keyword>
<dbReference type="EMBL" id="JATAAI010000016">
    <property type="protein sequence ID" value="KAK1740204.1"/>
    <property type="molecule type" value="Genomic_DNA"/>
</dbReference>
<proteinExistence type="predicted"/>
<reference evidence="2" key="1">
    <citation type="submission" date="2023-06" db="EMBL/GenBank/DDBJ databases">
        <title>Survivors Of The Sea: Transcriptome response of Skeletonema marinoi to long-term dormancy.</title>
        <authorList>
            <person name="Pinder M.I.M."/>
            <person name="Kourtchenko O."/>
            <person name="Robertson E.K."/>
            <person name="Larsson T."/>
            <person name="Maumus F."/>
            <person name="Osuna-Cruz C.M."/>
            <person name="Vancaester E."/>
            <person name="Stenow R."/>
            <person name="Vandepoele K."/>
            <person name="Ploug H."/>
            <person name="Bruchert V."/>
            <person name="Godhe A."/>
            <person name="Topel M."/>
        </authorList>
    </citation>
    <scope>NUCLEOTIDE SEQUENCE</scope>
    <source>
        <strain evidence="2">R05AC</strain>
    </source>
</reference>
<evidence type="ECO:0000313" key="3">
    <source>
        <dbReference type="Proteomes" id="UP001224775"/>
    </source>
</evidence>
<comment type="caution">
    <text evidence="2">The sequence shown here is derived from an EMBL/GenBank/DDBJ whole genome shotgun (WGS) entry which is preliminary data.</text>
</comment>
<evidence type="ECO:0000313" key="2">
    <source>
        <dbReference type="EMBL" id="KAK1740204.1"/>
    </source>
</evidence>
<feature type="signal peptide" evidence="1">
    <location>
        <begin position="1"/>
        <end position="23"/>
    </location>
</feature>
<evidence type="ECO:0000256" key="1">
    <source>
        <dbReference type="SAM" id="SignalP"/>
    </source>
</evidence>
<keyword evidence="3" id="KW-1185">Reference proteome</keyword>
<name>A0AAD9DBS6_9STRA</name>
<sequence length="349" mass="37779">MKFIITSFAIIATLSHSIHEAQAALPPGYEDQIYCPPDNCEIYTNPFGYVGALSSFYKCYNPSTGKTTDGVWTGSLTNVTAPEGWIEPEQCTAEEYSECNTDTDCSIESSYIGGREVGNNIVTINGSCECYASSYYHPFNPCGDDECPMCGPACEDMVATCIVGTGDTGGTCTLTYSSGDDDISEAPTPAPTNKKIDCRSDYYVQFFDDVVYTYSDDGLTVKTWSPLYDDFDKKVVVGEYSSVDTIIPTSKGGYTCQQSSFVGTQFESGWYANQVGAFGICSSTGPKSVWEGNAAVSGGLGRYKDSTGMLRWQCSSKSCDIVVETCVPVNSSVQPYDEEDDDDVAYAMM</sequence>
<dbReference type="Proteomes" id="UP001224775">
    <property type="component" value="Unassembled WGS sequence"/>
</dbReference>
<accession>A0AAD9DBS6</accession>
<feature type="chain" id="PRO_5041943149" evidence="1">
    <location>
        <begin position="24"/>
        <end position="349"/>
    </location>
</feature>
<organism evidence="2 3">
    <name type="scientific">Skeletonema marinoi</name>
    <dbReference type="NCBI Taxonomy" id="267567"/>
    <lineage>
        <taxon>Eukaryota</taxon>
        <taxon>Sar</taxon>
        <taxon>Stramenopiles</taxon>
        <taxon>Ochrophyta</taxon>
        <taxon>Bacillariophyta</taxon>
        <taxon>Coscinodiscophyceae</taxon>
        <taxon>Thalassiosirophycidae</taxon>
        <taxon>Thalassiosirales</taxon>
        <taxon>Skeletonemataceae</taxon>
        <taxon>Skeletonema</taxon>
        <taxon>Skeletonema marinoi-dohrnii complex</taxon>
    </lineage>
</organism>
<dbReference type="AlphaFoldDB" id="A0AAD9DBS6"/>
<protein>
    <submittedName>
        <fullName evidence="2">Uncharacterized protein</fullName>
    </submittedName>
</protein>
<gene>
    <name evidence="2" type="ORF">QTG54_009154</name>
</gene>